<dbReference type="VEuPathDB" id="FungiDB:MPH_11604"/>
<organism evidence="1 2">
    <name type="scientific">Macrophomina phaseolina (strain MS6)</name>
    <name type="common">Charcoal rot fungus</name>
    <dbReference type="NCBI Taxonomy" id="1126212"/>
    <lineage>
        <taxon>Eukaryota</taxon>
        <taxon>Fungi</taxon>
        <taxon>Dikarya</taxon>
        <taxon>Ascomycota</taxon>
        <taxon>Pezizomycotina</taxon>
        <taxon>Dothideomycetes</taxon>
        <taxon>Dothideomycetes incertae sedis</taxon>
        <taxon>Botryosphaeriales</taxon>
        <taxon>Botryosphaeriaceae</taxon>
        <taxon>Macrophomina</taxon>
    </lineage>
</organism>
<sequence>MSDFLDLFCTTIGDRERPFLTASRVTRRMVFKNIAVSPFLFQHMHSSDPFQMEHEGASLRGENFRRHCCFSGSRDPAPACIAWAFDSLQLAHSLGEERFLLTAALPKTITFLFIQPKTLCIHNLFGSSSPASLRKVARRFFCFVFFAPFNHLARLAA</sequence>
<gene>
    <name evidence="1" type="ORF">MPH_11604</name>
</gene>
<dbReference type="EMBL" id="AHHD01000495">
    <property type="protein sequence ID" value="EKG11260.1"/>
    <property type="molecule type" value="Genomic_DNA"/>
</dbReference>
<dbReference type="InParanoid" id="K2S3E5"/>
<name>K2S3E5_MACPH</name>
<accession>K2S3E5</accession>
<protein>
    <submittedName>
        <fullName evidence="1">Uncharacterized protein</fullName>
    </submittedName>
</protein>
<evidence type="ECO:0000313" key="2">
    <source>
        <dbReference type="Proteomes" id="UP000007129"/>
    </source>
</evidence>
<proteinExistence type="predicted"/>
<comment type="caution">
    <text evidence="1">The sequence shown here is derived from an EMBL/GenBank/DDBJ whole genome shotgun (WGS) entry which is preliminary data.</text>
</comment>
<reference evidence="1 2" key="1">
    <citation type="journal article" date="2012" name="BMC Genomics">
        <title>Tools to kill: Genome of one of the most destructive plant pathogenic fungi Macrophomina phaseolina.</title>
        <authorList>
            <person name="Islam M.S."/>
            <person name="Haque M.S."/>
            <person name="Islam M.M."/>
            <person name="Emdad E.M."/>
            <person name="Halim A."/>
            <person name="Hossen Q.M.M."/>
            <person name="Hossain M.Z."/>
            <person name="Ahmed B."/>
            <person name="Rahim S."/>
            <person name="Rahman M.S."/>
            <person name="Alam M.M."/>
            <person name="Hou S."/>
            <person name="Wan X."/>
            <person name="Saito J.A."/>
            <person name="Alam M."/>
        </authorList>
    </citation>
    <scope>NUCLEOTIDE SEQUENCE [LARGE SCALE GENOMIC DNA]</scope>
    <source>
        <strain evidence="1 2">MS6</strain>
    </source>
</reference>
<dbReference type="Proteomes" id="UP000007129">
    <property type="component" value="Unassembled WGS sequence"/>
</dbReference>
<dbReference type="HOGENOM" id="CLU_1678250_0_0_1"/>
<dbReference type="AlphaFoldDB" id="K2S3E5"/>
<evidence type="ECO:0000313" key="1">
    <source>
        <dbReference type="EMBL" id="EKG11260.1"/>
    </source>
</evidence>